<dbReference type="PROSITE" id="PS01124">
    <property type="entry name" value="HTH_ARAC_FAMILY_2"/>
    <property type="match status" value="1"/>
</dbReference>
<dbReference type="EMBL" id="DMBR01000264">
    <property type="protein sequence ID" value="HAE94637.1"/>
    <property type="molecule type" value="Genomic_DNA"/>
</dbReference>
<evidence type="ECO:0000256" key="2">
    <source>
        <dbReference type="ARBA" id="ARBA00023125"/>
    </source>
</evidence>
<keyword evidence="4" id="KW-1133">Transmembrane helix</keyword>
<dbReference type="SUPFAM" id="SSF46689">
    <property type="entry name" value="Homeodomain-like"/>
    <property type="match status" value="1"/>
</dbReference>
<feature type="transmembrane region" description="Helical" evidence="4">
    <location>
        <begin position="138"/>
        <end position="162"/>
    </location>
</feature>
<reference evidence="6 7" key="1">
    <citation type="journal article" date="2018" name="Nat. Biotechnol.">
        <title>A standardized bacterial taxonomy based on genome phylogeny substantially revises the tree of life.</title>
        <authorList>
            <person name="Parks D.H."/>
            <person name="Chuvochina M."/>
            <person name="Waite D.W."/>
            <person name="Rinke C."/>
            <person name="Skarshewski A."/>
            <person name="Chaumeil P.A."/>
            <person name="Hugenholtz P."/>
        </authorList>
    </citation>
    <scope>NUCLEOTIDE SEQUENCE [LARGE SCALE GENOMIC DNA]</scope>
    <source>
        <strain evidence="6">UBA8557</strain>
    </source>
</reference>
<comment type="caution">
    <text evidence="6">The sequence shown here is derived from an EMBL/GenBank/DDBJ whole genome shotgun (WGS) entry which is preliminary data.</text>
</comment>
<evidence type="ECO:0000256" key="1">
    <source>
        <dbReference type="ARBA" id="ARBA00023015"/>
    </source>
</evidence>
<feature type="transmembrane region" description="Helical" evidence="4">
    <location>
        <begin position="97"/>
        <end position="118"/>
    </location>
</feature>
<dbReference type="InterPro" id="IPR018060">
    <property type="entry name" value="HTH_AraC"/>
</dbReference>
<keyword evidence="2" id="KW-0238">DNA-binding</keyword>
<proteinExistence type="predicted"/>
<name>A0A3B9L177_9PROT</name>
<dbReference type="PANTHER" id="PTHR43280">
    <property type="entry name" value="ARAC-FAMILY TRANSCRIPTIONAL REGULATOR"/>
    <property type="match status" value="1"/>
</dbReference>
<dbReference type="Pfam" id="PF12833">
    <property type="entry name" value="HTH_18"/>
    <property type="match status" value="1"/>
</dbReference>
<gene>
    <name evidence="6" type="ORF">DCG65_08755</name>
</gene>
<accession>A0A3B9L177</accession>
<dbReference type="PANTHER" id="PTHR43280:SF29">
    <property type="entry name" value="ARAC-FAMILY TRANSCRIPTIONAL REGULATOR"/>
    <property type="match status" value="1"/>
</dbReference>
<dbReference type="PRINTS" id="PR00032">
    <property type="entry name" value="HTHARAC"/>
</dbReference>
<sequence>MSANIITVMYSAMAGIAVFAIVQIATSDDRRVDQVRSLICVFALLLIHVAGQLAISTRLFEWAPHLAGAELPFVTLLGPALYFYVRAMKARKPRRFAGSDWWVLSGPLLVVLIMLPFSQVSAPDKLALANPVTRDPDLFLLALTTRAAAIVVFSVFTAIYLIGALRLQFTHKVNVKRVYSNLEKRSLDWLKMLLAAWALGWIAFVFTDALWLAGVSPVGTGAISAVFEAVAFSAFAHFALNQPAIYDDETEHADTGADRQPILTEDHMTRIARKLDAAMIGQHLYKESGLSLRRLSDETSIKENYISETFSQHLRTNFYDFVNGYRLKEAASLLEDTDTNILNIAYDVGFNSRSTFNSAFKKLFGMPPSEYRNRQSAIAG</sequence>
<dbReference type="InterPro" id="IPR018062">
    <property type="entry name" value="HTH_AraC-typ_CS"/>
</dbReference>
<feature type="transmembrane region" description="Helical" evidence="4">
    <location>
        <begin position="38"/>
        <end position="60"/>
    </location>
</feature>
<feature type="transmembrane region" description="Helical" evidence="4">
    <location>
        <begin position="66"/>
        <end position="85"/>
    </location>
</feature>
<dbReference type="Proteomes" id="UP000259173">
    <property type="component" value="Unassembled WGS sequence"/>
</dbReference>
<dbReference type="SMART" id="SM00342">
    <property type="entry name" value="HTH_ARAC"/>
    <property type="match status" value="1"/>
</dbReference>
<dbReference type="InterPro" id="IPR020449">
    <property type="entry name" value="Tscrpt_reg_AraC-type_HTH"/>
</dbReference>
<feature type="domain" description="HTH araC/xylS-type" evidence="5">
    <location>
        <begin position="274"/>
        <end position="374"/>
    </location>
</feature>
<keyword evidence="3" id="KW-0804">Transcription</keyword>
<dbReference type="AlphaFoldDB" id="A0A3B9L177"/>
<evidence type="ECO:0000313" key="7">
    <source>
        <dbReference type="Proteomes" id="UP000259173"/>
    </source>
</evidence>
<organism evidence="6 7">
    <name type="scientific">Hyphomonas atlantica</name>
    <dbReference type="NCBI Taxonomy" id="1280948"/>
    <lineage>
        <taxon>Bacteria</taxon>
        <taxon>Pseudomonadati</taxon>
        <taxon>Pseudomonadota</taxon>
        <taxon>Alphaproteobacteria</taxon>
        <taxon>Hyphomonadales</taxon>
        <taxon>Hyphomonadaceae</taxon>
        <taxon>Hyphomonas</taxon>
    </lineage>
</organism>
<protein>
    <submittedName>
        <fullName evidence="6">AraC family transcriptional regulator</fullName>
    </submittedName>
</protein>
<dbReference type="GO" id="GO:0043565">
    <property type="term" value="F:sequence-specific DNA binding"/>
    <property type="evidence" value="ECO:0007669"/>
    <property type="project" value="InterPro"/>
</dbReference>
<dbReference type="GO" id="GO:0003700">
    <property type="term" value="F:DNA-binding transcription factor activity"/>
    <property type="evidence" value="ECO:0007669"/>
    <property type="project" value="InterPro"/>
</dbReference>
<dbReference type="InterPro" id="IPR009057">
    <property type="entry name" value="Homeodomain-like_sf"/>
</dbReference>
<feature type="transmembrane region" description="Helical" evidence="4">
    <location>
        <begin position="6"/>
        <end position="26"/>
    </location>
</feature>
<keyword evidence="4" id="KW-0812">Transmembrane</keyword>
<evidence type="ECO:0000313" key="6">
    <source>
        <dbReference type="EMBL" id="HAE94637.1"/>
    </source>
</evidence>
<feature type="transmembrane region" description="Helical" evidence="4">
    <location>
        <begin position="192"/>
        <end position="212"/>
    </location>
</feature>
<dbReference type="Gene3D" id="1.10.10.60">
    <property type="entry name" value="Homeodomain-like"/>
    <property type="match status" value="2"/>
</dbReference>
<dbReference type="PROSITE" id="PS00041">
    <property type="entry name" value="HTH_ARAC_FAMILY_1"/>
    <property type="match status" value="1"/>
</dbReference>
<keyword evidence="1" id="KW-0805">Transcription regulation</keyword>
<keyword evidence="4" id="KW-0472">Membrane</keyword>
<evidence type="ECO:0000256" key="4">
    <source>
        <dbReference type="SAM" id="Phobius"/>
    </source>
</evidence>
<feature type="transmembrane region" description="Helical" evidence="4">
    <location>
        <begin position="218"/>
        <end position="240"/>
    </location>
</feature>
<evidence type="ECO:0000256" key="3">
    <source>
        <dbReference type="ARBA" id="ARBA00023163"/>
    </source>
</evidence>
<evidence type="ECO:0000259" key="5">
    <source>
        <dbReference type="PROSITE" id="PS01124"/>
    </source>
</evidence>